<feature type="region of interest" description="Disordered" evidence="1">
    <location>
        <begin position="681"/>
        <end position="781"/>
    </location>
</feature>
<dbReference type="EMBL" id="JAPZBR010000008">
    <property type="protein sequence ID" value="KAJ5341071.1"/>
    <property type="molecule type" value="Genomic_DNA"/>
</dbReference>
<keyword evidence="3" id="KW-1185">Reference proteome</keyword>
<evidence type="ECO:0000313" key="3">
    <source>
        <dbReference type="Proteomes" id="UP001148299"/>
    </source>
</evidence>
<dbReference type="Proteomes" id="UP001148299">
    <property type="component" value="Unassembled WGS sequence"/>
</dbReference>
<protein>
    <recommendedName>
        <fullName evidence="4">VWFA domain-containing protein</fullName>
    </recommendedName>
</protein>
<feature type="region of interest" description="Disordered" evidence="1">
    <location>
        <begin position="233"/>
        <end position="256"/>
    </location>
</feature>
<reference evidence="2" key="1">
    <citation type="submission" date="2022-12" db="EMBL/GenBank/DDBJ databases">
        <authorList>
            <person name="Petersen C."/>
        </authorList>
    </citation>
    <scope>NUCLEOTIDE SEQUENCE</scope>
    <source>
        <strain evidence="2">IBT 35675</strain>
    </source>
</reference>
<feature type="region of interest" description="Disordered" evidence="1">
    <location>
        <begin position="30"/>
        <end position="69"/>
    </location>
</feature>
<evidence type="ECO:0000256" key="1">
    <source>
        <dbReference type="SAM" id="MobiDB-lite"/>
    </source>
</evidence>
<gene>
    <name evidence="2" type="ORF">N7541_010195</name>
</gene>
<proteinExistence type="predicted"/>
<feature type="compositionally biased region" description="Low complexity" evidence="1">
    <location>
        <begin position="50"/>
        <end position="64"/>
    </location>
</feature>
<feature type="compositionally biased region" description="Polar residues" evidence="1">
    <location>
        <begin position="697"/>
        <end position="706"/>
    </location>
</feature>
<evidence type="ECO:0000313" key="2">
    <source>
        <dbReference type="EMBL" id="KAJ5341071.1"/>
    </source>
</evidence>
<name>A0A9W9QN11_PENBR</name>
<organism evidence="2 3">
    <name type="scientific">Penicillium brevicompactum</name>
    <dbReference type="NCBI Taxonomy" id="5074"/>
    <lineage>
        <taxon>Eukaryota</taxon>
        <taxon>Fungi</taxon>
        <taxon>Dikarya</taxon>
        <taxon>Ascomycota</taxon>
        <taxon>Pezizomycotina</taxon>
        <taxon>Eurotiomycetes</taxon>
        <taxon>Eurotiomycetidae</taxon>
        <taxon>Eurotiales</taxon>
        <taxon>Aspergillaceae</taxon>
        <taxon>Penicillium</taxon>
    </lineage>
</organism>
<evidence type="ECO:0008006" key="4">
    <source>
        <dbReference type="Google" id="ProtNLM"/>
    </source>
</evidence>
<feature type="compositionally biased region" description="Pro residues" evidence="1">
    <location>
        <begin position="757"/>
        <end position="767"/>
    </location>
</feature>
<dbReference type="AlphaFoldDB" id="A0A9W9QN11"/>
<comment type="caution">
    <text evidence="2">The sequence shown here is derived from an EMBL/GenBank/DDBJ whole genome shotgun (WGS) entry which is preliminary data.</text>
</comment>
<accession>A0A9W9QN11</accession>
<reference evidence="2" key="2">
    <citation type="journal article" date="2023" name="IMA Fungus">
        <title>Comparative genomic study of the Penicillium genus elucidates a diverse pangenome and 15 lateral gene transfer events.</title>
        <authorList>
            <person name="Petersen C."/>
            <person name="Sorensen T."/>
            <person name="Nielsen M.R."/>
            <person name="Sondergaard T.E."/>
            <person name="Sorensen J.L."/>
            <person name="Fitzpatrick D.A."/>
            <person name="Frisvad J.C."/>
            <person name="Nielsen K.L."/>
        </authorList>
    </citation>
    <scope>NUCLEOTIDE SEQUENCE</scope>
    <source>
        <strain evidence="2">IBT 35675</strain>
    </source>
</reference>
<sequence length="781" mass="88971">MDHSSAAIMINPAHNHAVVHTTGIALSPSEPPSYTLAMGSPPTSAGSQMSPRRSIATSSSGSSYRSEESSLAQAARVRAQDEIEIQKMLHSVQMSCRIYNPEIEPEHETHVLCDCPVHKYWKIKFERLYVLEMWSKAVVYPGEKPYHDFSHLRLSNNNPYANIMSSYTLASSSLRGVAKPDPKFHLRFVQETIALDSALNEKAYAAVQLTEPSVNIWELEQLESLVSDMSVTRRRSDYGDNNSEKPSKRSSFRKAFSVRSSDERTALKIRKKLSGPFKLRSDIIEEEQLRWQDDTDRYLALTYQHRTGIARDVEELRTHKPLQYLHLLRAGYFEPIPIAWQCHTSNPLGFTIDSSAGWRGLTPAWRGYRTTAEERLYWTLKHRIGGETTIKPDLISELDTARERMASAVQLHPRYHSPDDICNSQYPSRNYSKQTMPPSRSFSSAKSPTDETMILMDACGSMNTSPLQARFTQYLLTAFLKSEQPKHQDLIKAVLRRFLETLSRHERSVHNFQLVTFSNQADYIDVINCWNINEVWNKIAFSGRSFIMVGWQKIKEMHFQKHSETATYHPIYGWQAGPHTPNLRLLLMLGSEITDMDEFELTLLDAPWAYVTIFLIGAEDCPRHHRRVGRLQRMADSNPRISLVEAQGLVPERFVTRELLKCHLGQIITMSDIEDLEQRPVELPSPLGPQAPAPRAQSGQPRSRQSLVELVSEETETWRRQSQPPSRPGLYELPDDPRPVELPATESSALTRRPTVPTRPPPLPPQPELDHVLDPPPPYAG</sequence>
<feature type="compositionally biased region" description="Basic and acidic residues" evidence="1">
    <location>
        <begin position="234"/>
        <end position="247"/>
    </location>
</feature>